<dbReference type="AlphaFoldDB" id="A0A7K5IA46"/>
<keyword evidence="6" id="KW-1185">Reference proteome</keyword>
<dbReference type="GO" id="GO:0019814">
    <property type="term" value="C:immunoglobulin complex"/>
    <property type="evidence" value="ECO:0007669"/>
    <property type="project" value="UniProtKB-KW"/>
</dbReference>
<feature type="domain" description="Immunoglobulin V-set" evidence="4">
    <location>
        <begin position="5"/>
        <end position="86"/>
    </location>
</feature>
<dbReference type="Gene3D" id="2.60.40.10">
    <property type="entry name" value="Immunoglobulins"/>
    <property type="match status" value="1"/>
</dbReference>
<dbReference type="InterPro" id="IPR050199">
    <property type="entry name" value="IgHV"/>
</dbReference>
<keyword evidence="2" id="KW-1064">Adaptive immunity</keyword>
<dbReference type="Pfam" id="PF07686">
    <property type="entry name" value="V-set"/>
    <property type="match status" value="1"/>
</dbReference>
<feature type="non-terminal residue" evidence="5">
    <location>
        <position position="86"/>
    </location>
</feature>
<comment type="caution">
    <text evidence="5">The sequence shown here is derived from an EMBL/GenBank/DDBJ whole genome shotgun (WGS) entry which is preliminary data.</text>
</comment>
<evidence type="ECO:0000313" key="5">
    <source>
        <dbReference type="EMBL" id="NWS78491.1"/>
    </source>
</evidence>
<evidence type="ECO:0000256" key="2">
    <source>
        <dbReference type="ARBA" id="ARBA00023130"/>
    </source>
</evidence>
<dbReference type="SUPFAM" id="SSF48726">
    <property type="entry name" value="Immunoglobulin"/>
    <property type="match status" value="1"/>
</dbReference>
<name>A0A7K5IA46_CROSL</name>
<dbReference type="GO" id="GO:0002250">
    <property type="term" value="P:adaptive immune response"/>
    <property type="evidence" value="ECO:0007669"/>
    <property type="project" value="UniProtKB-KW"/>
</dbReference>
<organism evidence="5 6">
    <name type="scientific">Crotophaga sulcirostris</name>
    <name type="common">Groove-billed ani</name>
    <dbReference type="NCBI Taxonomy" id="33598"/>
    <lineage>
        <taxon>Eukaryota</taxon>
        <taxon>Metazoa</taxon>
        <taxon>Chordata</taxon>
        <taxon>Craniata</taxon>
        <taxon>Vertebrata</taxon>
        <taxon>Euteleostomi</taxon>
        <taxon>Archelosauria</taxon>
        <taxon>Archosauria</taxon>
        <taxon>Dinosauria</taxon>
        <taxon>Saurischia</taxon>
        <taxon>Theropoda</taxon>
        <taxon>Coelurosauria</taxon>
        <taxon>Aves</taxon>
        <taxon>Neognathae</taxon>
        <taxon>Neoaves</taxon>
        <taxon>Otidimorphae</taxon>
        <taxon>Cuculiformes</taxon>
        <taxon>Crotophagidae</taxon>
        <taxon>Crotophaga</taxon>
    </lineage>
</organism>
<reference evidence="5 6" key="1">
    <citation type="submission" date="2019-09" db="EMBL/GenBank/DDBJ databases">
        <title>Bird 10,000 Genomes (B10K) Project - Family phase.</title>
        <authorList>
            <person name="Zhang G."/>
        </authorList>
    </citation>
    <scope>NUCLEOTIDE SEQUENCE [LARGE SCALE GENOMIC DNA]</scope>
    <source>
        <strain evidence="5">B10K-DU-003-44</strain>
        <tissue evidence="5">Muscle</tissue>
    </source>
</reference>
<dbReference type="InterPro" id="IPR013106">
    <property type="entry name" value="Ig_V-set"/>
</dbReference>
<evidence type="ECO:0000256" key="1">
    <source>
        <dbReference type="ARBA" id="ARBA00022859"/>
    </source>
</evidence>
<dbReference type="GO" id="GO:0005576">
    <property type="term" value="C:extracellular region"/>
    <property type="evidence" value="ECO:0007669"/>
    <property type="project" value="UniProtKB-ARBA"/>
</dbReference>
<dbReference type="InterPro" id="IPR036179">
    <property type="entry name" value="Ig-like_dom_sf"/>
</dbReference>
<gene>
    <name evidence="5" type="primary">Ighv364d_0</name>
    <name evidence="5" type="ORF">CROSUL_R14522</name>
</gene>
<dbReference type="InterPro" id="IPR013783">
    <property type="entry name" value="Ig-like_fold"/>
</dbReference>
<evidence type="ECO:0000313" key="6">
    <source>
        <dbReference type="Proteomes" id="UP000549499"/>
    </source>
</evidence>
<proteinExistence type="predicted"/>
<evidence type="ECO:0000259" key="4">
    <source>
        <dbReference type="SMART" id="SM00406"/>
    </source>
</evidence>
<keyword evidence="1" id="KW-0391">Immunity</keyword>
<keyword evidence="3" id="KW-1280">Immunoglobulin</keyword>
<dbReference type="PANTHER" id="PTHR23266">
    <property type="entry name" value="IMMUNOGLOBULIN HEAVY CHAIN"/>
    <property type="match status" value="1"/>
</dbReference>
<accession>A0A7K5IA46</accession>
<dbReference type="Proteomes" id="UP000549499">
    <property type="component" value="Unassembled WGS sequence"/>
</dbReference>
<evidence type="ECO:0000256" key="3">
    <source>
        <dbReference type="ARBA" id="ARBA00043265"/>
    </source>
</evidence>
<dbReference type="SMART" id="SM00406">
    <property type="entry name" value="IGv"/>
    <property type="match status" value="1"/>
</dbReference>
<feature type="non-terminal residue" evidence="5">
    <location>
        <position position="1"/>
    </location>
</feature>
<dbReference type="OrthoDB" id="8865476at2759"/>
<sequence length="86" mass="9239">QPGGHLSLLCTTSGCTFSSFEMYWVRQAPGQGLEYVAGIYSSGGTTYYAPAVKGHFTLSRDNGQSTVTLQMNSLKSQGTATHWGTR</sequence>
<protein>
    <submittedName>
        <fullName evidence="5">HV64D protein</fullName>
    </submittedName>
</protein>
<dbReference type="EMBL" id="VYZB01001394">
    <property type="protein sequence ID" value="NWS78491.1"/>
    <property type="molecule type" value="Genomic_DNA"/>
</dbReference>